<protein>
    <recommendedName>
        <fullName evidence="3">WW domain-containing protein</fullName>
    </recommendedName>
</protein>
<dbReference type="PROSITE" id="PS50084">
    <property type="entry name" value="KH_TYPE_1"/>
    <property type="match status" value="2"/>
</dbReference>
<evidence type="ECO:0000313" key="4">
    <source>
        <dbReference type="EMBL" id="CAH0379797.1"/>
    </source>
</evidence>
<dbReference type="InterPro" id="IPR036020">
    <property type="entry name" value="WW_dom_sf"/>
</dbReference>
<dbReference type="EMBL" id="CAKKNE010000006">
    <property type="protein sequence ID" value="CAH0379797.1"/>
    <property type="molecule type" value="Genomic_DNA"/>
</dbReference>
<dbReference type="Gene3D" id="3.30.1370.10">
    <property type="entry name" value="K Homology domain, type 1"/>
    <property type="match status" value="2"/>
</dbReference>
<dbReference type="Gene3D" id="2.20.70.10">
    <property type="match status" value="1"/>
</dbReference>
<evidence type="ECO:0000259" key="3">
    <source>
        <dbReference type="PROSITE" id="PS50020"/>
    </source>
</evidence>
<dbReference type="GO" id="GO:0003723">
    <property type="term" value="F:RNA binding"/>
    <property type="evidence" value="ECO:0007669"/>
    <property type="project" value="UniProtKB-UniRule"/>
</dbReference>
<dbReference type="SUPFAM" id="SSF54791">
    <property type="entry name" value="Eukaryotic type KH-domain (KH-domain type I)"/>
    <property type="match status" value="2"/>
</dbReference>
<dbReference type="Proteomes" id="UP000789595">
    <property type="component" value="Unassembled WGS sequence"/>
</dbReference>
<accession>A0A8J2T0G3</accession>
<evidence type="ECO:0000313" key="5">
    <source>
        <dbReference type="Proteomes" id="UP000789595"/>
    </source>
</evidence>
<keyword evidence="2" id="KW-0694">RNA-binding</keyword>
<dbReference type="SMART" id="SM00322">
    <property type="entry name" value="KH"/>
    <property type="match status" value="2"/>
</dbReference>
<dbReference type="InterPro" id="IPR036612">
    <property type="entry name" value="KH_dom_type_1_sf"/>
</dbReference>
<keyword evidence="5" id="KW-1185">Reference proteome</keyword>
<organism evidence="4 5">
    <name type="scientific">Pelagomonas calceolata</name>
    <dbReference type="NCBI Taxonomy" id="35677"/>
    <lineage>
        <taxon>Eukaryota</taxon>
        <taxon>Sar</taxon>
        <taxon>Stramenopiles</taxon>
        <taxon>Ochrophyta</taxon>
        <taxon>Pelagophyceae</taxon>
        <taxon>Pelagomonadales</taxon>
        <taxon>Pelagomonadaceae</taxon>
        <taxon>Pelagomonas</taxon>
    </lineage>
</organism>
<dbReference type="PANTHER" id="PTHR10288">
    <property type="entry name" value="KH DOMAIN CONTAINING RNA BINDING PROTEIN"/>
    <property type="match status" value="1"/>
</dbReference>
<comment type="caution">
    <text evidence="4">The sequence shown here is derived from an EMBL/GenBank/DDBJ whole genome shotgun (WGS) entry which is preliminary data.</text>
</comment>
<dbReference type="SMART" id="SM00456">
    <property type="entry name" value="WW"/>
    <property type="match status" value="1"/>
</dbReference>
<reference evidence="4" key="1">
    <citation type="submission" date="2021-11" db="EMBL/GenBank/DDBJ databases">
        <authorList>
            <consortium name="Genoscope - CEA"/>
            <person name="William W."/>
        </authorList>
    </citation>
    <scope>NUCLEOTIDE SEQUENCE</scope>
</reference>
<dbReference type="CDD" id="cd00105">
    <property type="entry name" value="KH-I"/>
    <property type="match status" value="1"/>
</dbReference>
<dbReference type="OrthoDB" id="410044at2759"/>
<proteinExistence type="predicted"/>
<feature type="domain" description="WW" evidence="3">
    <location>
        <begin position="249"/>
        <end position="276"/>
    </location>
</feature>
<dbReference type="InterPro" id="IPR004088">
    <property type="entry name" value="KH_dom_type_1"/>
</dbReference>
<dbReference type="CDD" id="cd00201">
    <property type="entry name" value="WW"/>
    <property type="match status" value="1"/>
</dbReference>
<dbReference type="SUPFAM" id="SSF51045">
    <property type="entry name" value="WW domain"/>
    <property type="match status" value="1"/>
</dbReference>
<sequence length="281" mass="30406">MADFTTTPEDMKSLVAELQAAGAAAQQLERQKNAASDFKRQFDCAPGALALVVGHNGQRLREIEASTGARVRCAQDPGRRRIRSGARVLIEGATRDAVESAAALVESSLELAKSPQQIIIPRSALGRVIGRNGERIKSVIERSGAQCRVQQDVDPCFVEIASEDPMTLQVAREMVLSFLESGLQSGTWDLEEACRAKAAATLAPHQARMLANLSSPLDPSRAALARQPVGREVVAEQMVDPYKFADAQWACARDPEGRLYYYNAMTGQSTWEAPPGFKAPA</sequence>
<dbReference type="Pfam" id="PF00013">
    <property type="entry name" value="KH_1"/>
    <property type="match status" value="2"/>
</dbReference>
<name>A0A8J2T0G3_9STRA</name>
<evidence type="ECO:0000256" key="1">
    <source>
        <dbReference type="ARBA" id="ARBA00022737"/>
    </source>
</evidence>
<dbReference type="Pfam" id="PF00397">
    <property type="entry name" value="WW"/>
    <property type="match status" value="1"/>
</dbReference>
<dbReference type="PROSITE" id="PS50020">
    <property type="entry name" value="WW_DOMAIN_2"/>
    <property type="match status" value="1"/>
</dbReference>
<keyword evidence="1" id="KW-0677">Repeat</keyword>
<dbReference type="AlphaFoldDB" id="A0A8J2T0G3"/>
<dbReference type="InterPro" id="IPR004087">
    <property type="entry name" value="KH_dom"/>
</dbReference>
<dbReference type="InterPro" id="IPR001202">
    <property type="entry name" value="WW_dom"/>
</dbReference>
<evidence type="ECO:0000256" key="2">
    <source>
        <dbReference type="PROSITE-ProRule" id="PRU00117"/>
    </source>
</evidence>
<gene>
    <name evidence="4" type="ORF">PECAL_6P14350</name>
</gene>